<comment type="caution">
    <text evidence="1">The sequence shown here is derived from an EMBL/GenBank/DDBJ whole genome shotgun (WGS) entry which is preliminary data.</text>
</comment>
<accession>A0AAV1V130</accession>
<gene>
    <name evidence="1" type="ORF">PM001_LOCUS25396</name>
</gene>
<organism evidence="1 2">
    <name type="scientific">Peronospora matthiolae</name>
    <dbReference type="NCBI Taxonomy" id="2874970"/>
    <lineage>
        <taxon>Eukaryota</taxon>
        <taxon>Sar</taxon>
        <taxon>Stramenopiles</taxon>
        <taxon>Oomycota</taxon>
        <taxon>Peronosporomycetes</taxon>
        <taxon>Peronosporales</taxon>
        <taxon>Peronosporaceae</taxon>
        <taxon>Peronospora</taxon>
    </lineage>
</organism>
<reference evidence="1" key="1">
    <citation type="submission" date="2024-01" db="EMBL/GenBank/DDBJ databases">
        <authorList>
            <person name="Webb A."/>
        </authorList>
    </citation>
    <scope>NUCLEOTIDE SEQUENCE</scope>
    <source>
        <strain evidence="1">Pm1</strain>
    </source>
</reference>
<evidence type="ECO:0000313" key="1">
    <source>
        <dbReference type="EMBL" id="CAK7940246.1"/>
    </source>
</evidence>
<proteinExistence type="predicted"/>
<evidence type="ECO:0000313" key="2">
    <source>
        <dbReference type="Proteomes" id="UP001162060"/>
    </source>
</evidence>
<protein>
    <submittedName>
        <fullName evidence="1">Uncharacterized protein</fullName>
    </submittedName>
</protein>
<dbReference type="EMBL" id="CAKLBY020000256">
    <property type="protein sequence ID" value="CAK7940246.1"/>
    <property type="molecule type" value="Genomic_DNA"/>
</dbReference>
<dbReference type="AlphaFoldDB" id="A0AAV1V130"/>
<sequence length="125" mass="14467">MDSTETLSLVELMRGVRELTSILLKYTQTDLHVRATAVVESYVRHVRKMQVIRLKLPLTISMLERSGWISGVLHSISSSRATGFGRRSSTDHEEWHVYPRETRVLLSSETVLRSMEWVIGFRSRH</sequence>
<name>A0AAV1V130_9STRA</name>
<dbReference type="Proteomes" id="UP001162060">
    <property type="component" value="Unassembled WGS sequence"/>
</dbReference>